<accession>A0A3P3ZMM0</accession>
<evidence type="ECO:0000313" key="1">
    <source>
        <dbReference type="EMBL" id="VAY87542.1"/>
    </source>
</evidence>
<name>A0A3P3ZMM0_9ZZZZ</name>
<reference evidence="1" key="1">
    <citation type="submission" date="2018-10" db="EMBL/GenBank/DDBJ databases">
        <authorList>
            <person name="Plewniak F."/>
        </authorList>
    </citation>
    <scope>NUCLEOTIDE SEQUENCE</scope>
</reference>
<organism evidence="1">
    <name type="scientific">mine drainage metagenome</name>
    <dbReference type="NCBI Taxonomy" id="410659"/>
    <lineage>
        <taxon>unclassified sequences</taxon>
        <taxon>metagenomes</taxon>
        <taxon>ecological metagenomes</taxon>
    </lineage>
</organism>
<dbReference type="AlphaFoldDB" id="A0A3P3ZMM0"/>
<dbReference type="EMBL" id="UOYP01000124">
    <property type="protein sequence ID" value="VAY87542.1"/>
    <property type="molecule type" value="Genomic_DNA"/>
</dbReference>
<sequence length="86" mass="10090">MKLRPYLLTDREWKHLWMGLLERADWPAETRRDYPAPEGLRQCFRGQCAWVLAMEAYDHPLRTAFGLALAVGEGVRWGGEILGRWF</sequence>
<proteinExistence type="predicted"/>
<gene>
    <name evidence="1" type="ORF">CARN8_210004</name>
</gene>
<protein>
    <submittedName>
        <fullName evidence="1">Uncharacterized protein</fullName>
    </submittedName>
</protein>